<sequence length="496" mass="53038">MGLSSSLYSGVSGLVTLGTSMQVIGDNIANVNTMGFKGSRATFQDILAQSINTARGGSQVGRGTQLADVSSVFEQGSFESTTSPTDLAIGGQGFFILSNPKVENSLYYTRAGQFHVDQYGYLVNPAGLRVQGWDMETQPDGSAEIVGAIKDIQISNSSPPVATDQATLNVNLDSRLTAPVSTATLYQDWNSTAGSLQPDVHFEYQTTFNIFDSLGTTHALTVYFDRTSVAADREWEFLVTIDPTDDRSGGVVPANAGMLMRGVIQFSPQGQIENIYGYDAADNPDPAQPVQVYNTATDTWQAATYGNHNYPQAVVFFQPPGAGWSTADPSAQLVEINLGAHVLDPTVSPPTWATEALTTTQYANRSSTLFYDQNGFAPGFLESVSVDNEGVISGRYSNGRIIALAQTALARFNSPTDLAKNGANLFTQTTASGSPITGQPLTNGLGSIASNALEQSTVDIGTEFVRLITTQRAFQANSRIITTTDDMLNELINMKR</sequence>
<dbReference type="InterPro" id="IPR020013">
    <property type="entry name" value="Flagellar_FlgE/F/G"/>
</dbReference>
<evidence type="ECO:0000313" key="11">
    <source>
        <dbReference type="Proteomes" id="UP000469346"/>
    </source>
</evidence>
<name>A0A6N9TN59_DISTH</name>
<dbReference type="Pfam" id="PF06429">
    <property type="entry name" value="Flg_bbr_C"/>
    <property type="match status" value="1"/>
</dbReference>
<dbReference type="EMBL" id="JAAGRR010000067">
    <property type="protein sequence ID" value="NDY42579.1"/>
    <property type="molecule type" value="Genomic_DNA"/>
</dbReference>
<dbReference type="InterPro" id="IPR001444">
    <property type="entry name" value="Flag_bb_rod_N"/>
</dbReference>
<dbReference type="PANTHER" id="PTHR30435">
    <property type="entry name" value="FLAGELLAR PROTEIN"/>
    <property type="match status" value="1"/>
</dbReference>
<evidence type="ECO:0000313" key="10">
    <source>
        <dbReference type="EMBL" id="NDY42579.1"/>
    </source>
</evidence>
<organism evidence="10 11">
    <name type="scientific">Dissulfurirhabdus thermomarina</name>
    <dbReference type="NCBI Taxonomy" id="1765737"/>
    <lineage>
        <taxon>Bacteria</taxon>
        <taxon>Deltaproteobacteria</taxon>
        <taxon>Dissulfurirhabdaceae</taxon>
        <taxon>Dissulfurirhabdus</taxon>
    </lineage>
</organism>
<accession>A0A6N9TN59</accession>
<feature type="domain" description="Flagellar basal-body/hook protein C-terminal" evidence="7">
    <location>
        <begin position="450"/>
        <end position="494"/>
    </location>
</feature>
<dbReference type="InterPro" id="IPR010930">
    <property type="entry name" value="Flg_bb/hook_C_dom"/>
</dbReference>
<dbReference type="Pfam" id="PF00460">
    <property type="entry name" value="Flg_bb_rod"/>
    <property type="match status" value="1"/>
</dbReference>
<dbReference type="GO" id="GO:0009424">
    <property type="term" value="C:bacterial-type flagellum hook"/>
    <property type="evidence" value="ECO:0007669"/>
    <property type="project" value="TreeGrafter"/>
</dbReference>
<evidence type="ECO:0000256" key="2">
    <source>
        <dbReference type="ARBA" id="ARBA00009677"/>
    </source>
</evidence>
<evidence type="ECO:0000259" key="9">
    <source>
        <dbReference type="Pfam" id="PF22692"/>
    </source>
</evidence>
<comment type="similarity">
    <text evidence="2 5">Belongs to the flagella basal body rod proteins family.</text>
</comment>
<dbReference type="RefSeq" id="WP_163298716.1">
    <property type="nucleotide sequence ID" value="NZ_JAAGRR010000067.1"/>
</dbReference>
<keyword evidence="4 5" id="KW-0975">Bacterial flagellum</keyword>
<dbReference type="InterPro" id="IPR019776">
    <property type="entry name" value="Flagellar_basal_body_rod_CS"/>
</dbReference>
<dbReference type="GO" id="GO:0009425">
    <property type="term" value="C:bacterial-type flagellum basal body"/>
    <property type="evidence" value="ECO:0007669"/>
    <property type="project" value="UniProtKB-SubCell"/>
</dbReference>
<dbReference type="Proteomes" id="UP000469346">
    <property type="component" value="Unassembled WGS sequence"/>
</dbReference>
<keyword evidence="10" id="KW-0969">Cilium</keyword>
<evidence type="ECO:0000256" key="5">
    <source>
        <dbReference type="RuleBase" id="RU362116"/>
    </source>
</evidence>
<dbReference type="SUPFAM" id="SSF117143">
    <property type="entry name" value="Flagellar hook protein flgE"/>
    <property type="match status" value="1"/>
</dbReference>
<dbReference type="Pfam" id="PF22692">
    <property type="entry name" value="LlgE_F_G_D1"/>
    <property type="match status" value="1"/>
</dbReference>
<dbReference type="GO" id="GO:0071978">
    <property type="term" value="P:bacterial-type flagellum-dependent swarming motility"/>
    <property type="evidence" value="ECO:0007669"/>
    <property type="project" value="TreeGrafter"/>
</dbReference>
<dbReference type="InterPro" id="IPR011491">
    <property type="entry name" value="FlgE_D2"/>
</dbReference>
<evidence type="ECO:0000256" key="3">
    <source>
        <dbReference type="ARBA" id="ARBA00019015"/>
    </source>
</evidence>
<comment type="function">
    <text evidence="5">A flexible structure which links the flagellar filament to the drive apparatus in the basal body.</text>
</comment>
<dbReference type="AlphaFoldDB" id="A0A6N9TN59"/>
<gene>
    <name evidence="10" type="ORF">G3N55_06950</name>
</gene>
<keyword evidence="10" id="KW-0282">Flagellum</keyword>
<comment type="caution">
    <text evidence="10">The sequence shown here is derived from an EMBL/GenBank/DDBJ whole genome shotgun (WGS) entry which is preliminary data.</text>
</comment>
<reference evidence="10 11" key="1">
    <citation type="submission" date="2020-02" db="EMBL/GenBank/DDBJ databases">
        <title>Comparative genomics of sulfur disproportionating microorganisms.</title>
        <authorList>
            <person name="Ward L.M."/>
            <person name="Bertran E."/>
            <person name="Johnston D.T."/>
        </authorList>
    </citation>
    <scope>NUCLEOTIDE SEQUENCE [LARGE SCALE GENOMIC DNA]</scope>
    <source>
        <strain evidence="10 11">DSM 100025</strain>
    </source>
</reference>
<dbReference type="Pfam" id="PF07559">
    <property type="entry name" value="FlgE_D2"/>
    <property type="match status" value="1"/>
</dbReference>
<dbReference type="PANTHER" id="PTHR30435:SF1">
    <property type="entry name" value="FLAGELLAR HOOK PROTEIN FLGE"/>
    <property type="match status" value="1"/>
</dbReference>
<feature type="domain" description="Flagellar hook protein FlgE D2" evidence="8">
    <location>
        <begin position="200"/>
        <end position="376"/>
    </location>
</feature>
<comment type="subcellular location">
    <subcellularLocation>
        <location evidence="1 5">Bacterial flagellum basal body</location>
    </subcellularLocation>
</comment>
<evidence type="ECO:0000256" key="4">
    <source>
        <dbReference type="ARBA" id="ARBA00023143"/>
    </source>
</evidence>
<protein>
    <recommendedName>
        <fullName evidence="3 5">Flagellar hook protein FlgE</fullName>
    </recommendedName>
</protein>
<dbReference type="InterPro" id="IPR053967">
    <property type="entry name" value="LlgE_F_G-like_D1"/>
</dbReference>
<dbReference type="NCBIfam" id="TIGR03506">
    <property type="entry name" value="FlgEFG_subfam"/>
    <property type="match status" value="1"/>
</dbReference>
<dbReference type="GO" id="GO:0005829">
    <property type="term" value="C:cytosol"/>
    <property type="evidence" value="ECO:0007669"/>
    <property type="project" value="TreeGrafter"/>
</dbReference>
<evidence type="ECO:0000259" key="8">
    <source>
        <dbReference type="Pfam" id="PF07559"/>
    </source>
</evidence>
<evidence type="ECO:0000256" key="1">
    <source>
        <dbReference type="ARBA" id="ARBA00004117"/>
    </source>
</evidence>
<feature type="domain" description="Flagellar basal body rod protein N-terminal" evidence="6">
    <location>
        <begin position="7"/>
        <end position="37"/>
    </location>
</feature>
<keyword evidence="11" id="KW-1185">Reference proteome</keyword>
<keyword evidence="10" id="KW-0966">Cell projection</keyword>
<proteinExistence type="inferred from homology"/>
<feature type="domain" description="Flagellar hook protein FlgE/F/G-like D1" evidence="9">
    <location>
        <begin position="88"/>
        <end position="155"/>
    </location>
</feature>
<evidence type="ECO:0000259" key="7">
    <source>
        <dbReference type="Pfam" id="PF06429"/>
    </source>
</evidence>
<dbReference type="InterPro" id="IPR037058">
    <property type="entry name" value="Falgellar_hook_FlgE_sf"/>
</dbReference>
<dbReference type="InterPro" id="IPR037925">
    <property type="entry name" value="FlgE/F/G-like"/>
</dbReference>
<dbReference type="PROSITE" id="PS00588">
    <property type="entry name" value="FLAGELLA_BB_ROD"/>
    <property type="match status" value="1"/>
</dbReference>
<evidence type="ECO:0000259" key="6">
    <source>
        <dbReference type="Pfam" id="PF00460"/>
    </source>
</evidence>
<dbReference type="Gene3D" id="2.60.98.20">
    <property type="entry name" value="Flagellar hook protein FlgE"/>
    <property type="match status" value="1"/>
</dbReference>